<organism evidence="7">
    <name type="scientific">Bactrocera latifrons</name>
    <name type="common">Malaysian fruit fly</name>
    <name type="synonym">Chaetodacus latifrons</name>
    <dbReference type="NCBI Taxonomy" id="174628"/>
    <lineage>
        <taxon>Eukaryota</taxon>
        <taxon>Metazoa</taxon>
        <taxon>Ecdysozoa</taxon>
        <taxon>Arthropoda</taxon>
        <taxon>Hexapoda</taxon>
        <taxon>Insecta</taxon>
        <taxon>Pterygota</taxon>
        <taxon>Neoptera</taxon>
        <taxon>Endopterygota</taxon>
        <taxon>Diptera</taxon>
        <taxon>Brachycera</taxon>
        <taxon>Muscomorpha</taxon>
        <taxon>Tephritoidea</taxon>
        <taxon>Tephritidae</taxon>
        <taxon>Bactrocera</taxon>
        <taxon>Bactrocera</taxon>
    </lineage>
</organism>
<dbReference type="InterPro" id="IPR050223">
    <property type="entry name" value="D-isomer_2-hydroxyacid_DH"/>
</dbReference>
<dbReference type="AlphaFoldDB" id="A0A0K8UXH2"/>
<keyword evidence="4" id="KW-0732">Signal</keyword>
<feature type="chain" id="PRO_5005521518" description="Glyoxylate reductase/hydroxypyruvate reductase" evidence="4">
    <location>
        <begin position="22"/>
        <end position="365"/>
    </location>
</feature>
<evidence type="ECO:0000256" key="4">
    <source>
        <dbReference type="SAM" id="SignalP"/>
    </source>
</evidence>
<proteinExistence type="inferred from homology"/>
<dbReference type="InterPro" id="IPR006139">
    <property type="entry name" value="D-isomer_2_OHA_DH_cat_dom"/>
</dbReference>
<gene>
    <name evidence="7" type="primary">GRHPR_0</name>
    <name evidence="7" type="ORF">c2_g1_i6</name>
</gene>
<dbReference type="FunFam" id="3.40.50.720:FF:000026">
    <property type="entry name" value="Glyoxylate/hydroxypyruvate reductase B"/>
    <property type="match status" value="1"/>
</dbReference>
<keyword evidence="1 3" id="KW-0560">Oxidoreductase</keyword>
<dbReference type="EMBL" id="GDHF01020942">
    <property type="protein sequence ID" value="JAI31372.1"/>
    <property type="molecule type" value="Transcribed_RNA"/>
</dbReference>
<dbReference type="Pfam" id="PF02826">
    <property type="entry name" value="2-Hacid_dh_C"/>
    <property type="match status" value="1"/>
</dbReference>
<dbReference type="SUPFAM" id="SSF51735">
    <property type="entry name" value="NAD(P)-binding Rossmann-fold domains"/>
    <property type="match status" value="1"/>
</dbReference>
<evidence type="ECO:0000259" key="6">
    <source>
        <dbReference type="Pfam" id="PF02826"/>
    </source>
</evidence>
<evidence type="ECO:0000313" key="7">
    <source>
        <dbReference type="EMBL" id="JAI31372.1"/>
    </source>
</evidence>
<dbReference type="InterPro" id="IPR036291">
    <property type="entry name" value="NAD(P)-bd_dom_sf"/>
</dbReference>
<dbReference type="OrthoDB" id="298012at2759"/>
<accession>A0A0K8UXH2</accession>
<evidence type="ECO:0000256" key="1">
    <source>
        <dbReference type="ARBA" id="ARBA00023002"/>
    </source>
</evidence>
<feature type="domain" description="D-isomer specific 2-hydroxyacid dehydrogenase NAD-binding" evidence="6">
    <location>
        <begin position="153"/>
        <end position="333"/>
    </location>
</feature>
<dbReference type="PANTHER" id="PTHR10996:SF119">
    <property type="entry name" value="FI03731P-RELATED"/>
    <property type="match status" value="1"/>
</dbReference>
<protein>
    <recommendedName>
        <fullName evidence="2">Glyoxylate reductase/hydroxypyruvate reductase</fullName>
    </recommendedName>
</protein>
<dbReference type="GO" id="GO:0030267">
    <property type="term" value="F:glyoxylate reductase (NADPH) activity"/>
    <property type="evidence" value="ECO:0007669"/>
    <property type="project" value="TreeGrafter"/>
</dbReference>
<dbReference type="Pfam" id="PF00389">
    <property type="entry name" value="2-Hacid_dh"/>
    <property type="match status" value="1"/>
</dbReference>
<feature type="domain" description="D-isomer specific 2-hydroxyacid dehydrogenase catalytic" evidence="5">
    <location>
        <begin position="48"/>
        <end position="360"/>
    </location>
</feature>
<dbReference type="InterPro" id="IPR006140">
    <property type="entry name" value="D-isomer_DH_NAD-bd"/>
</dbReference>
<dbReference type="InterPro" id="IPR029753">
    <property type="entry name" value="D-isomer_DH_CS"/>
</dbReference>
<dbReference type="GO" id="GO:0005829">
    <property type="term" value="C:cytosol"/>
    <property type="evidence" value="ECO:0007669"/>
    <property type="project" value="TreeGrafter"/>
</dbReference>
<evidence type="ECO:0000256" key="3">
    <source>
        <dbReference type="RuleBase" id="RU003719"/>
    </source>
</evidence>
<evidence type="ECO:0000256" key="2">
    <source>
        <dbReference type="ARBA" id="ARBA00073306"/>
    </source>
</evidence>
<dbReference type="PANTHER" id="PTHR10996">
    <property type="entry name" value="2-HYDROXYACID DEHYDROGENASE-RELATED"/>
    <property type="match status" value="1"/>
</dbReference>
<dbReference type="SUPFAM" id="SSF52283">
    <property type="entry name" value="Formate/glycerate dehydrogenase catalytic domain-like"/>
    <property type="match status" value="1"/>
</dbReference>
<dbReference type="CDD" id="cd05301">
    <property type="entry name" value="GDH"/>
    <property type="match status" value="1"/>
</dbReference>
<name>A0A0K8UXH2_BACLA</name>
<comment type="similarity">
    <text evidence="3">Belongs to the D-isomer specific 2-hydroxyacid dehydrogenase family.</text>
</comment>
<dbReference type="GO" id="GO:0008465">
    <property type="term" value="F:hydroxypyruvate reductase (NADH) activity"/>
    <property type="evidence" value="ECO:0007669"/>
    <property type="project" value="TreeGrafter"/>
</dbReference>
<feature type="signal peptide" evidence="4">
    <location>
        <begin position="1"/>
        <end position="21"/>
    </location>
</feature>
<evidence type="ECO:0000259" key="5">
    <source>
        <dbReference type="Pfam" id="PF00389"/>
    </source>
</evidence>
<dbReference type="Gene3D" id="3.40.50.720">
    <property type="entry name" value="NAD(P)-binding Rossmann-like Domain"/>
    <property type="match status" value="2"/>
</dbReference>
<dbReference type="GO" id="GO:0051287">
    <property type="term" value="F:NAD binding"/>
    <property type="evidence" value="ECO:0007669"/>
    <property type="project" value="InterPro"/>
</dbReference>
<dbReference type="PROSITE" id="PS00671">
    <property type="entry name" value="D_2_HYDROXYACID_DH_3"/>
    <property type="match status" value="1"/>
</dbReference>
<keyword evidence="7" id="KW-0670">Pyruvate</keyword>
<reference evidence="7" key="1">
    <citation type="submission" date="2015-06" db="EMBL/GenBank/DDBJ databases">
        <authorList>
            <person name="Hoefler B.C."/>
            <person name="Straight P.D."/>
        </authorList>
    </citation>
    <scope>NUCLEOTIDE SEQUENCE</scope>
</reference>
<sequence length="365" mass="39844">MLTRHLSIFQLLLFAALLVIAISSTTTTDNSNAKNAGKMSGEEEKFRILVTHPQVPQEAIELLQRDCEVIVVQSLPPNRSEILEKAKGVHAFLWGGHEKLNAEALDAAGPQLKAISTMSAGIDYVDVPELKRRNIPLGHTPTVLNAAVADIAVGLLLAAARRFHEGRQKIETNNWETYTLNWMLGQDLRDSVVGFYGFGGIAQAIAKRLSGFDIDSVLYTTRRRVDEEIEKEYNAKKVDFDTMLAQSDFVIIAAPLTKETAGVFNATAFGKMKKTAVLVNIARGGIVNQQDLYEALKTNQIFAAGLDVMTPEPLPQNDPLLSLPNVVLVPHLGSATSRTRTDMGTIAAHNVLRGLAGEPMFSPAY</sequence>